<evidence type="ECO:0000313" key="14">
    <source>
        <dbReference type="Proteomes" id="UP000305647"/>
    </source>
</evidence>
<dbReference type="InterPro" id="IPR002109">
    <property type="entry name" value="Glutaredoxin"/>
</dbReference>
<dbReference type="CDD" id="cd02984">
    <property type="entry name" value="TRX_PICOT"/>
    <property type="match status" value="1"/>
</dbReference>
<dbReference type="SUPFAM" id="SSF52833">
    <property type="entry name" value="Thioredoxin-like"/>
    <property type="match status" value="2"/>
</dbReference>
<dbReference type="PROSITE" id="PS51354">
    <property type="entry name" value="GLUTAREDOXIN_2"/>
    <property type="match status" value="1"/>
</dbReference>
<evidence type="ECO:0000313" key="13">
    <source>
        <dbReference type="Proteomes" id="UP000305362"/>
    </source>
</evidence>
<dbReference type="PANTHER" id="PTHR10293">
    <property type="entry name" value="GLUTAREDOXIN FAMILY MEMBER"/>
    <property type="match status" value="1"/>
</dbReference>
<comment type="function">
    <text evidence="5">Monothiol glutaredoxin involved in the biogenesis of iron-sulfur clusters. Binds one iron-sulfur cluster per dimer. The iron-sulfur cluster is bound between subunits, and is complexed by a bound glutathione and a cysteine residue from each subunit.</text>
</comment>
<evidence type="ECO:0000313" key="12">
    <source>
        <dbReference type="EMBL" id="TIC65015.1"/>
    </source>
</evidence>
<evidence type="ECO:0000313" key="11">
    <source>
        <dbReference type="EMBL" id="TIC60804.1"/>
    </source>
</evidence>
<dbReference type="InterPro" id="IPR036249">
    <property type="entry name" value="Thioredoxin-like_sf"/>
</dbReference>
<dbReference type="Pfam" id="PF00462">
    <property type="entry name" value="Glutaredoxin"/>
    <property type="match status" value="1"/>
</dbReference>
<feature type="domain" description="Thioredoxin" evidence="6">
    <location>
        <begin position="1"/>
        <end position="111"/>
    </location>
</feature>
<dbReference type="PANTHER" id="PTHR10293:SF73">
    <property type="entry name" value="GLUTAREDOXIN-3"/>
    <property type="match status" value="1"/>
</dbReference>
<dbReference type="GO" id="GO:0005634">
    <property type="term" value="C:nucleus"/>
    <property type="evidence" value="ECO:0007669"/>
    <property type="project" value="TreeGrafter"/>
</dbReference>
<evidence type="ECO:0000256" key="4">
    <source>
        <dbReference type="ARBA" id="ARBA00023014"/>
    </source>
</evidence>
<evidence type="ECO:0000313" key="17">
    <source>
        <dbReference type="Proteomes" id="UP000310685"/>
    </source>
</evidence>
<evidence type="ECO:0000256" key="1">
    <source>
        <dbReference type="ARBA" id="ARBA00009630"/>
    </source>
</evidence>
<comment type="similarity">
    <text evidence="1">Belongs to the glutaredoxin family. Monothiol subfamily.</text>
</comment>
<organism evidence="9 14">
    <name type="scientific">Wallemia mellicola</name>
    <dbReference type="NCBI Taxonomy" id="1708541"/>
    <lineage>
        <taxon>Eukaryota</taxon>
        <taxon>Fungi</taxon>
        <taxon>Dikarya</taxon>
        <taxon>Basidiomycota</taxon>
        <taxon>Wallemiomycotina</taxon>
        <taxon>Wallemiomycetes</taxon>
        <taxon>Wallemiales</taxon>
        <taxon>Wallemiaceae</taxon>
        <taxon>Wallemia</taxon>
    </lineage>
</organism>
<gene>
    <name evidence="12" type="ORF">E3Q01_02412</name>
    <name evidence="11" type="ORF">E3Q02_04136</name>
    <name evidence="10" type="ORF">E3Q03_03831</name>
    <name evidence="9" type="ORF">E3Q10_02173</name>
    <name evidence="8" type="ORF">E3Q17_04074</name>
    <name evidence="7" type="ORF">E3Q22_02637</name>
</gene>
<dbReference type="AlphaFoldDB" id="A0A4T0U355"/>
<dbReference type="GO" id="GO:0051537">
    <property type="term" value="F:2 iron, 2 sulfur cluster binding"/>
    <property type="evidence" value="ECO:0007669"/>
    <property type="project" value="TreeGrafter"/>
</dbReference>
<reference evidence="13 14" key="1">
    <citation type="submission" date="2019-03" db="EMBL/GenBank/DDBJ databases">
        <title>Sequencing 25 genomes of Wallemia mellicola.</title>
        <authorList>
            <person name="Gostincar C."/>
        </authorList>
    </citation>
    <scope>NUCLEOTIDE SEQUENCE [LARGE SCALE GENOMIC DNA]</scope>
    <source>
        <strain evidence="8 15">EXF-1262</strain>
        <strain evidence="11 16">EXF-1274</strain>
        <strain evidence="10 13">EXF-1277</strain>
        <strain evidence="7 17">EXF-6152</strain>
        <strain evidence="12 18">EXF-757</strain>
        <strain evidence="9 14">EXF-8738</strain>
    </source>
</reference>
<dbReference type="FunFam" id="3.40.30.10:FF:000092">
    <property type="entry name" value="Monothiol glutaredoxin"/>
    <property type="match status" value="1"/>
</dbReference>
<evidence type="ECO:0000313" key="9">
    <source>
        <dbReference type="EMBL" id="TIC30203.1"/>
    </source>
</evidence>
<dbReference type="GO" id="GO:0005829">
    <property type="term" value="C:cytosol"/>
    <property type="evidence" value="ECO:0007669"/>
    <property type="project" value="TreeGrafter"/>
</dbReference>
<dbReference type="Proteomes" id="UP000307169">
    <property type="component" value="Unassembled WGS sequence"/>
</dbReference>
<evidence type="ECO:0000256" key="2">
    <source>
        <dbReference type="ARBA" id="ARBA00022723"/>
    </source>
</evidence>
<dbReference type="EMBL" id="SPRV01000062">
    <property type="protein sequence ID" value="TIC59441.1"/>
    <property type="molecule type" value="Genomic_DNA"/>
</dbReference>
<evidence type="ECO:0000313" key="18">
    <source>
        <dbReference type="Proteomes" id="UP000310708"/>
    </source>
</evidence>
<sequence>MLKEVQSPEEFQDILSNNLNSLSVLNFWAPWAEPCQQMNQVTKELAEKYTNVVFLQIEAESLPDISETFDIEAVPSFILLRGHTLLERISGANAALLAQSVSKHALNSAQKSAQSSTILPPQAPPAVETEEELNSRCLNIMKQSDVVLFMKGDPDAPRCGFSKQTVALLREQSIEFSHFDILQDESVRQHLKKLNDWPTFPQIIVKGELIGGLDILREMIEQGELQQLME</sequence>
<dbReference type="Gene3D" id="3.40.30.10">
    <property type="entry name" value="Glutaredoxin"/>
    <property type="match status" value="2"/>
</dbReference>
<dbReference type="InterPro" id="IPR033658">
    <property type="entry name" value="GRX_PICOT-like"/>
</dbReference>
<evidence type="ECO:0000256" key="5">
    <source>
        <dbReference type="ARBA" id="ARBA00055846"/>
    </source>
</evidence>
<dbReference type="OrthoDB" id="415696at2759"/>
<protein>
    <submittedName>
        <fullName evidence="9 10">Thioredoxin</fullName>
    </submittedName>
</protein>
<evidence type="ECO:0000313" key="7">
    <source>
        <dbReference type="EMBL" id="TIB78343.1"/>
    </source>
</evidence>
<keyword evidence="3" id="KW-0408">Iron</keyword>
<dbReference type="EMBL" id="SPRH01000075">
    <property type="protein sequence ID" value="TIB95967.1"/>
    <property type="molecule type" value="Genomic_DNA"/>
</dbReference>
<dbReference type="Proteomes" id="UP000305647">
    <property type="component" value="Unassembled WGS sequence"/>
</dbReference>
<evidence type="ECO:0000313" key="8">
    <source>
        <dbReference type="EMBL" id="TIB95967.1"/>
    </source>
</evidence>
<evidence type="ECO:0000259" key="6">
    <source>
        <dbReference type="PROSITE" id="PS51352"/>
    </source>
</evidence>
<dbReference type="EMBL" id="SPRC01000027">
    <property type="protein sequence ID" value="TIB78343.1"/>
    <property type="molecule type" value="Genomic_DNA"/>
</dbReference>
<dbReference type="NCBIfam" id="TIGR00365">
    <property type="entry name" value="Grx4 family monothiol glutaredoxin"/>
    <property type="match status" value="1"/>
</dbReference>
<evidence type="ECO:0000313" key="16">
    <source>
        <dbReference type="Proteomes" id="UP000309601"/>
    </source>
</evidence>
<dbReference type="GO" id="GO:0046872">
    <property type="term" value="F:metal ion binding"/>
    <property type="evidence" value="ECO:0007669"/>
    <property type="project" value="UniProtKB-KW"/>
</dbReference>
<dbReference type="Proteomes" id="UP000309601">
    <property type="component" value="Unassembled WGS sequence"/>
</dbReference>
<comment type="caution">
    <text evidence="9">The sequence shown here is derived from an EMBL/GenBank/DDBJ whole genome shotgun (WGS) entry which is preliminary data.</text>
</comment>
<dbReference type="Proteomes" id="UP000310685">
    <property type="component" value="Unassembled WGS sequence"/>
</dbReference>
<proteinExistence type="inferred from homology"/>
<dbReference type="EMBL" id="SPRX01000027">
    <property type="protein sequence ID" value="TIC65015.1"/>
    <property type="molecule type" value="Genomic_DNA"/>
</dbReference>
<dbReference type="Proteomes" id="UP000305362">
    <property type="component" value="Unassembled WGS sequence"/>
</dbReference>
<dbReference type="GO" id="GO:0015036">
    <property type="term" value="F:disulfide oxidoreductase activity"/>
    <property type="evidence" value="ECO:0007669"/>
    <property type="project" value="UniProtKB-ARBA"/>
</dbReference>
<evidence type="ECO:0000256" key="3">
    <source>
        <dbReference type="ARBA" id="ARBA00023004"/>
    </source>
</evidence>
<name>A0A4T0U355_9BASI</name>
<accession>A0A4T0U355</accession>
<keyword evidence="2" id="KW-0479">Metal-binding</keyword>
<dbReference type="PROSITE" id="PS51352">
    <property type="entry name" value="THIOREDOXIN_2"/>
    <property type="match status" value="1"/>
</dbReference>
<dbReference type="FunFam" id="3.40.30.10:FF:000012">
    <property type="entry name" value="Monothiol glutaredoxin"/>
    <property type="match status" value="1"/>
</dbReference>
<evidence type="ECO:0000313" key="15">
    <source>
        <dbReference type="Proteomes" id="UP000307169"/>
    </source>
</evidence>
<evidence type="ECO:0000313" key="10">
    <source>
        <dbReference type="EMBL" id="TIC59441.1"/>
    </source>
</evidence>
<dbReference type="InterPro" id="IPR004480">
    <property type="entry name" value="Monothiol_GRX-rel"/>
</dbReference>
<dbReference type="Proteomes" id="UP000310708">
    <property type="component" value="Unassembled WGS sequence"/>
</dbReference>
<dbReference type="EMBL" id="SPRO01000020">
    <property type="protein sequence ID" value="TIC30203.1"/>
    <property type="molecule type" value="Genomic_DNA"/>
</dbReference>
<dbReference type="CDD" id="cd03028">
    <property type="entry name" value="GRX_PICOT_like"/>
    <property type="match status" value="1"/>
</dbReference>
<dbReference type="InterPro" id="IPR013766">
    <property type="entry name" value="Thioredoxin_domain"/>
</dbReference>
<dbReference type="EMBL" id="SPRW01000073">
    <property type="protein sequence ID" value="TIC60804.1"/>
    <property type="molecule type" value="Genomic_DNA"/>
</dbReference>
<dbReference type="Pfam" id="PF00085">
    <property type="entry name" value="Thioredoxin"/>
    <property type="match status" value="1"/>
</dbReference>
<keyword evidence="4" id="KW-0411">Iron-sulfur</keyword>
<dbReference type="GO" id="GO:0006879">
    <property type="term" value="P:intracellular iron ion homeostasis"/>
    <property type="evidence" value="ECO:0007669"/>
    <property type="project" value="TreeGrafter"/>
</dbReference>